<comment type="caution">
    <text evidence="5">The sequence shown here is derived from an EMBL/GenBank/DDBJ whole genome shotgun (WGS) entry which is preliminary data.</text>
</comment>
<evidence type="ECO:0000259" key="4">
    <source>
        <dbReference type="Pfam" id="PF21537"/>
    </source>
</evidence>
<dbReference type="InterPro" id="IPR048493">
    <property type="entry name" value="DUF1980_N"/>
</dbReference>
<evidence type="ECO:0000313" key="5">
    <source>
        <dbReference type="EMBL" id="MRH43589.1"/>
    </source>
</evidence>
<feature type="transmembrane region" description="Helical" evidence="2">
    <location>
        <begin position="38"/>
        <end position="55"/>
    </location>
</feature>
<feature type="domain" description="DUF1980" evidence="4">
    <location>
        <begin position="183"/>
        <end position="317"/>
    </location>
</feature>
<dbReference type="RefSeq" id="WP_153737213.1">
    <property type="nucleotide sequence ID" value="NZ_WJNG01000010.1"/>
</dbReference>
<organism evidence="5 6">
    <name type="scientific">Aquibacillus halophilus</name>
    <dbReference type="NCBI Taxonomy" id="930132"/>
    <lineage>
        <taxon>Bacteria</taxon>
        <taxon>Bacillati</taxon>
        <taxon>Bacillota</taxon>
        <taxon>Bacilli</taxon>
        <taxon>Bacillales</taxon>
        <taxon>Bacillaceae</taxon>
        <taxon>Aquibacillus</taxon>
    </lineage>
</organism>
<accession>A0A6A8DIG7</accession>
<dbReference type="Pfam" id="PF09323">
    <property type="entry name" value="DUF1980"/>
    <property type="match status" value="1"/>
</dbReference>
<protein>
    <submittedName>
        <fullName evidence="5">TIGR03943 family protein</fullName>
    </submittedName>
</protein>
<dbReference type="InterPro" id="IPR052955">
    <property type="entry name" value="UPF0703_membrane_permease"/>
</dbReference>
<feature type="transmembrane region" description="Helical" evidence="2">
    <location>
        <begin position="7"/>
        <end position="26"/>
    </location>
</feature>
<evidence type="ECO:0000313" key="6">
    <source>
        <dbReference type="Proteomes" id="UP000799092"/>
    </source>
</evidence>
<dbReference type="InterPro" id="IPR048447">
    <property type="entry name" value="DUF1980_C"/>
</dbReference>
<reference evidence="5" key="1">
    <citation type="submission" date="2019-11" db="EMBL/GenBank/DDBJ databases">
        <authorList>
            <person name="Li J."/>
        </authorList>
    </citation>
    <scope>NUCLEOTIDE SEQUENCE</scope>
    <source>
        <strain evidence="5">B6B</strain>
    </source>
</reference>
<dbReference type="PANTHER" id="PTHR40047">
    <property type="entry name" value="UPF0703 PROTEIN YCGQ"/>
    <property type="match status" value="1"/>
</dbReference>
<dbReference type="AlphaFoldDB" id="A0A6A8DIG7"/>
<dbReference type="EMBL" id="WJNG01000010">
    <property type="protein sequence ID" value="MRH43589.1"/>
    <property type="molecule type" value="Genomic_DNA"/>
</dbReference>
<dbReference type="Proteomes" id="UP000799092">
    <property type="component" value="Unassembled WGS sequence"/>
</dbReference>
<feature type="transmembrane region" description="Helical" evidence="2">
    <location>
        <begin position="89"/>
        <end position="106"/>
    </location>
</feature>
<proteinExistence type="predicted"/>
<evidence type="ECO:0000259" key="3">
    <source>
        <dbReference type="Pfam" id="PF09323"/>
    </source>
</evidence>
<keyword evidence="6" id="KW-1185">Reference proteome</keyword>
<gene>
    <name evidence="5" type="ORF">GH741_12950</name>
</gene>
<keyword evidence="2" id="KW-1133">Transmembrane helix</keyword>
<feature type="domain" description="DUF1980" evidence="3">
    <location>
        <begin position="9"/>
        <end position="120"/>
    </location>
</feature>
<sequence length="323" mass="36761">MRFHMQQAFRAIILLLFAIYIIKLHYTGDILKLINPKYDVISQLGVIILLVLFVAQLQRVWSAKSEDHDDDHADHNHDHGYSSMNIKKLVSYSIVVFPLLTGFLLPPSTLNASIAEKKGAMMSITNSALNNKKEEEELAAEVESSQPEINLPDDQTQGELENPPENDLLSDDNPPDPNLDSNTYSQEEFRQMAQDLEKQSTVHMDDSVYTLNMDIISMNLEKYEGKEIVLNGFVYKEEGLKDNQFVLARFIITHCVADAGVTGFLSELDEAVDLQEDTWLEAKGTIAIQEYNGVDLPMIKITEWKKIEELEQPYIYPHGIMIR</sequence>
<evidence type="ECO:0000256" key="2">
    <source>
        <dbReference type="SAM" id="Phobius"/>
    </source>
</evidence>
<dbReference type="OrthoDB" id="9770408at2"/>
<evidence type="ECO:0000256" key="1">
    <source>
        <dbReference type="SAM" id="MobiDB-lite"/>
    </source>
</evidence>
<dbReference type="Pfam" id="PF21537">
    <property type="entry name" value="DUF1980_C"/>
    <property type="match status" value="1"/>
</dbReference>
<feature type="compositionally biased region" description="Acidic residues" evidence="1">
    <location>
        <begin position="162"/>
        <end position="174"/>
    </location>
</feature>
<dbReference type="NCBIfam" id="TIGR03943">
    <property type="entry name" value="TIGR03943 family putative permease subunit"/>
    <property type="match status" value="1"/>
</dbReference>
<name>A0A6A8DIG7_9BACI</name>
<dbReference type="InterPro" id="IPR015402">
    <property type="entry name" value="DUF1980"/>
</dbReference>
<feature type="region of interest" description="Disordered" evidence="1">
    <location>
        <begin position="133"/>
        <end position="183"/>
    </location>
</feature>
<keyword evidence="2" id="KW-0472">Membrane</keyword>
<dbReference type="PANTHER" id="PTHR40047:SF1">
    <property type="entry name" value="UPF0703 PROTEIN YCGQ"/>
    <property type="match status" value="1"/>
</dbReference>
<keyword evidence="2" id="KW-0812">Transmembrane</keyword>